<proteinExistence type="predicted"/>
<evidence type="ECO:0000313" key="2">
    <source>
        <dbReference type="Proteomes" id="UP000324800"/>
    </source>
</evidence>
<evidence type="ECO:0000313" key="1">
    <source>
        <dbReference type="EMBL" id="KAA6381474.1"/>
    </source>
</evidence>
<accession>A0A5J4VGC4</accession>
<name>A0A5J4VGC4_9EUKA</name>
<dbReference type="EMBL" id="SNRW01007306">
    <property type="protein sequence ID" value="KAA6381474.1"/>
    <property type="molecule type" value="Genomic_DNA"/>
</dbReference>
<comment type="caution">
    <text evidence="1">The sequence shown here is derived from an EMBL/GenBank/DDBJ whole genome shotgun (WGS) entry which is preliminary data.</text>
</comment>
<sequence>MNELLNFGQQQKQKVSKQLEKDYPINNQEIHPDSVLEPDIQLEQTIAQENFTDREHQKLQSDVLSESNLNTVCDIGALDWSEPPINDIYGRSPFETYKAGYKYEQFGNPQPYMKKPVAPVGKKDTNTKKTIFQLHCY</sequence>
<organism evidence="1 2">
    <name type="scientific">Streblomastix strix</name>
    <dbReference type="NCBI Taxonomy" id="222440"/>
    <lineage>
        <taxon>Eukaryota</taxon>
        <taxon>Metamonada</taxon>
        <taxon>Preaxostyla</taxon>
        <taxon>Oxymonadida</taxon>
        <taxon>Streblomastigidae</taxon>
        <taxon>Streblomastix</taxon>
    </lineage>
</organism>
<gene>
    <name evidence="1" type="ORF">EZS28_023000</name>
</gene>
<reference evidence="1 2" key="1">
    <citation type="submission" date="2019-03" db="EMBL/GenBank/DDBJ databases">
        <title>Single cell metagenomics reveals metabolic interactions within the superorganism composed of flagellate Streblomastix strix and complex community of Bacteroidetes bacteria on its surface.</title>
        <authorList>
            <person name="Treitli S.C."/>
            <person name="Kolisko M."/>
            <person name="Husnik F."/>
            <person name="Keeling P."/>
            <person name="Hampl V."/>
        </authorList>
    </citation>
    <scope>NUCLEOTIDE SEQUENCE [LARGE SCALE GENOMIC DNA]</scope>
    <source>
        <strain evidence="1">ST1C</strain>
    </source>
</reference>
<protein>
    <submittedName>
        <fullName evidence="1">Uncharacterized protein</fullName>
    </submittedName>
</protein>
<dbReference type="Proteomes" id="UP000324800">
    <property type="component" value="Unassembled WGS sequence"/>
</dbReference>
<dbReference type="AlphaFoldDB" id="A0A5J4VGC4"/>